<organism evidence="9 10">
    <name type="scientific">Choanephora cucurbitarum</name>
    <dbReference type="NCBI Taxonomy" id="101091"/>
    <lineage>
        <taxon>Eukaryota</taxon>
        <taxon>Fungi</taxon>
        <taxon>Fungi incertae sedis</taxon>
        <taxon>Mucoromycota</taxon>
        <taxon>Mucoromycotina</taxon>
        <taxon>Mucoromycetes</taxon>
        <taxon>Mucorales</taxon>
        <taxon>Mucorineae</taxon>
        <taxon>Choanephoraceae</taxon>
        <taxon>Choanephoroideae</taxon>
        <taxon>Choanephora</taxon>
    </lineage>
</organism>
<keyword evidence="2" id="KW-0813">Transport</keyword>
<comment type="caution">
    <text evidence="9">The sequence shown here is derived from an EMBL/GenBank/DDBJ whole genome shotgun (WGS) entry which is preliminary data.</text>
</comment>
<dbReference type="GO" id="GO:0012505">
    <property type="term" value="C:endomembrane system"/>
    <property type="evidence" value="ECO:0007669"/>
    <property type="project" value="UniProtKB-SubCell"/>
</dbReference>
<sequence>MATKSWDESSWTGWNLFSVFVGWSYVVVWSISFYPQAYLNWKRKSVRGLSIDFLFYNVLGFFCYSSAHSLVWCNQAYSLALYFDDEIRDEYHQRHPSSRNSLVRLNDVVFSVHGFLLSLFILLQTCVYRKQARQHISSFAAAFVWLTMLMSVLVLATIHYGGATSLDFLYFLSTVTLIVSFIKYLPQVWVNYKRQSTQGWSIQYISWDLAGGLLSIVQLLIDAYLDGDWTGIEGDNVKLGLGSIVVCYDALFMIQHYILYPKRISKHPIRDERKRLIEQCQPSRSDFKPIVEDDSNDASPSTAGSRLPINTRQAYGSTQHEFTPFSSSV</sequence>
<evidence type="ECO:0000256" key="3">
    <source>
        <dbReference type="ARBA" id="ARBA00022692"/>
    </source>
</evidence>
<name>A0A1C7NLE2_9FUNG</name>
<dbReference type="PANTHER" id="PTHR13131">
    <property type="entry name" value="CYSTINOSIN"/>
    <property type="match status" value="1"/>
</dbReference>
<evidence type="ECO:0000256" key="6">
    <source>
        <dbReference type="ARBA" id="ARBA00023136"/>
    </source>
</evidence>
<gene>
    <name evidence="9" type="ORF">A0J61_02173</name>
</gene>
<keyword evidence="3 8" id="KW-0812">Transmembrane</keyword>
<evidence type="ECO:0000256" key="7">
    <source>
        <dbReference type="SAM" id="MobiDB-lite"/>
    </source>
</evidence>
<dbReference type="Pfam" id="PF04193">
    <property type="entry name" value="PQ-loop"/>
    <property type="match status" value="2"/>
</dbReference>
<dbReference type="PANTHER" id="PTHR13131:SF5">
    <property type="entry name" value="CYSTINOSIN"/>
    <property type="match status" value="1"/>
</dbReference>
<dbReference type="GO" id="GO:0000324">
    <property type="term" value="C:fungal-type vacuole"/>
    <property type="evidence" value="ECO:0007669"/>
    <property type="project" value="TreeGrafter"/>
</dbReference>
<dbReference type="Gene3D" id="1.20.1280.290">
    <property type="match status" value="2"/>
</dbReference>
<dbReference type="STRING" id="101091.A0A1C7NLE2"/>
<evidence type="ECO:0000256" key="8">
    <source>
        <dbReference type="SAM" id="Phobius"/>
    </source>
</evidence>
<evidence type="ECO:0000256" key="2">
    <source>
        <dbReference type="ARBA" id="ARBA00022448"/>
    </source>
</evidence>
<evidence type="ECO:0000256" key="4">
    <source>
        <dbReference type="ARBA" id="ARBA00022737"/>
    </source>
</evidence>
<evidence type="ECO:0000313" key="9">
    <source>
        <dbReference type="EMBL" id="OBZ89790.1"/>
    </source>
</evidence>
<accession>A0A1C7NLE2</accession>
<dbReference type="OrthoDB" id="75720at2759"/>
<dbReference type="InParanoid" id="A0A1C7NLE2"/>
<keyword evidence="4" id="KW-0677">Repeat</keyword>
<feature type="transmembrane region" description="Helical" evidence="8">
    <location>
        <begin position="20"/>
        <end position="41"/>
    </location>
</feature>
<dbReference type="SMART" id="SM00679">
    <property type="entry name" value="CTNS"/>
    <property type="match status" value="2"/>
</dbReference>
<dbReference type="InterPro" id="IPR005282">
    <property type="entry name" value="LC_transporter"/>
</dbReference>
<keyword evidence="5 8" id="KW-1133">Transmembrane helix</keyword>
<evidence type="ECO:0000313" key="10">
    <source>
        <dbReference type="Proteomes" id="UP000093000"/>
    </source>
</evidence>
<dbReference type="GO" id="GO:0015184">
    <property type="term" value="F:L-cystine transmembrane transporter activity"/>
    <property type="evidence" value="ECO:0007669"/>
    <property type="project" value="TreeGrafter"/>
</dbReference>
<dbReference type="AlphaFoldDB" id="A0A1C7NLE2"/>
<feature type="transmembrane region" description="Helical" evidence="8">
    <location>
        <begin position="202"/>
        <end position="221"/>
    </location>
</feature>
<keyword evidence="10" id="KW-1185">Reference proteome</keyword>
<feature type="transmembrane region" description="Helical" evidence="8">
    <location>
        <begin position="168"/>
        <end position="190"/>
    </location>
</feature>
<feature type="transmembrane region" description="Helical" evidence="8">
    <location>
        <begin position="108"/>
        <end position="127"/>
    </location>
</feature>
<dbReference type="EMBL" id="LUGH01000078">
    <property type="protein sequence ID" value="OBZ89790.1"/>
    <property type="molecule type" value="Genomic_DNA"/>
</dbReference>
<evidence type="ECO:0000256" key="5">
    <source>
        <dbReference type="ARBA" id="ARBA00022989"/>
    </source>
</evidence>
<dbReference type="Proteomes" id="UP000093000">
    <property type="component" value="Unassembled WGS sequence"/>
</dbReference>
<dbReference type="InterPro" id="IPR006603">
    <property type="entry name" value="PQ-loop_rpt"/>
</dbReference>
<feature type="transmembrane region" description="Helical" evidence="8">
    <location>
        <begin position="53"/>
        <end position="72"/>
    </location>
</feature>
<feature type="transmembrane region" description="Helical" evidence="8">
    <location>
        <begin position="139"/>
        <end position="162"/>
    </location>
</feature>
<feature type="region of interest" description="Disordered" evidence="7">
    <location>
        <begin position="286"/>
        <end position="329"/>
    </location>
</feature>
<comment type="subcellular location">
    <subcellularLocation>
        <location evidence="1">Endomembrane system</location>
        <topology evidence="1">Multi-pass membrane protein</topology>
    </subcellularLocation>
</comment>
<keyword evidence="6 8" id="KW-0472">Membrane</keyword>
<dbReference type="GO" id="GO:0005774">
    <property type="term" value="C:vacuolar membrane"/>
    <property type="evidence" value="ECO:0007669"/>
    <property type="project" value="TreeGrafter"/>
</dbReference>
<protein>
    <submittedName>
        <fullName evidence="9">Cystinosin</fullName>
    </submittedName>
</protein>
<reference evidence="9 10" key="1">
    <citation type="submission" date="2016-03" db="EMBL/GenBank/DDBJ databases">
        <title>Choanephora cucurbitarum.</title>
        <authorList>
            <person name="Min B."/>
            <person name="Park H."/>
            <person name="Park J.-H."/>
            <person name="Shin H.-D."/>
            <person name="Choi I.-G."/>
        </authorList>
    </citation>
    <scope>NUCLEOTIDE SEQUENCE [LARGE SCALE GENOMIC DNA]</scope>
    <source>
        <strain evidence="9 10">KUS-F28377</strain>
    </source>
</reference>
<feature type="transmembrane region" description="Helical" evidence="8">
    <location>
        <begin position="241"/>
        <end position="260"/>
    </location>
</feature>
<proteinExistence type="predicted"/>
<evidence type="ECO:0000256" key="1">
    <source>
        <dbReference type="ARBA" id="ARBA00004127"/>
    </source>
</evidence>
<feature type="compositionally biased region" description="Polar residues" evidence="7">
    <location>
        <begin position="297"/>
        <end position="329"/>
    </location>
</feature>